<protein>
    <submittedName>
        <fullName evidence="1">Uncharacterized protein</fullName>
    </submittedName>
</protein>
<organism evidence="1">
    <name type="scientific">marine metagenome</name>
    <dbReference type="NCBI Taxonomy" id="408172"/>
    <lineage>
        <taxon>unclassified sequences</taxon>
        <taxon>metagenomes</taxon>
        <taxon>ecological metagenomes</taxon>
    </lineage>
</organism>
<evidence type="ECO:0000313" key="1">
    <source>
        <dbReference type="EMBL" id="SVB66736.1"/>
    </source>
</evidence>
<gene>
    <name evidence="1" type="ORF">METZ01_LOCUS219590</name>
</gene>
<dbReference type="EMBL" id="UINC01051968">
    <property type="protein sequence ID" value="SVB66736.1"/>
    <property type="molecule type" value="Genomic_DNA"/>
</dbReference>
<sequence length="30" mass="3079">MSYSAARSASGVIIVVALATVLTFPDEPLV</sequence>
<proteinExistence type="predicted"/>
<reference evidence="1" key="1">
    <citation type="submission" date="2018-05" db="EMBL/GenBank/DDBJ databases">
        <authorList>
            <person name="Lanie J.A."/>
            <person name="Ng W.-L."/>
            <person name="Kazmierczak K.M."/>
            <person name="Andrzejewski T.M."/>
            <person name="Davidsen T.M."/>
            <person name="Wayne K.J."/>
            <person name="Tettelin H."/>
            <person name="Glass J.I."/>
            <person name="Rusch D."/>
            <person name="Podicherti R."/>
            <person name="Tsui H.-C.T."/>
            <person name="Winkler M.E."/>
        </authorList>
    </citation>
    <scope>NUCLEOTIDE SEQUENCE</scope>
</reference>
<feature type="non-terminal residue" evidence="1">
    <location>
        <position position="30"/>
    </location>
</feature>
<accession>A0A382FUH0</accession>
<name>A0A382FUH0_9ZZZZ</name>
<dbReference type="AlphaFoldDB" id="A0A382FUH0"/>